<gene>
    <name evidence="3" type="ordered locus">RALTA_B1077</name>
</gene>
<dbReference type="Proteomes" id="UP000001692">
    <property type="component" value="Chromosome 2"/>
</dbReference>
<evidence type="ECO:0000256" key="1">
    <source>
        <dbReference type="ARBA" id="ARBA00023239"/>
    </source>
</evidence>
<dbReference type="SUPFAM" id="SSF56529">
    <property type="entry name" value="FAH"/>
    <property type="match status" value="1"/>
</dbReference>
<evidence type="ECO:0000313" key="4">
    <source>
        <dbReference type="Proteomes" id="UP000001692"/>
    </source>
</evidence>
<reference evidence="3 4" key="1">
    <citation type="journal article" date="2008" name="Genome Res.">
        <title>Genome sequence of the beta-rhizobium Cupriavidus taiwanensis and comparative genomics of rhizobia.</title>
        <authorList>
            <person name="Amadou C."/>
            <person name="Pascal G."/>
            <person name="Mangenot S."/>
            <person name="Glew M."/>
            <person name="Bontemps C."/>
            <person name="Capela D."/>
            <person name="Carrere S."/>
            <person name="Cruveiller S."/>
            <person name="Dossat C."/>
            <person name="Lajus A."/>
            <person name="Marchetti M."/>
            <person name="Poinsot V."/>
            <person name="Rouy Z."/>
            <person name="Servin B."/>
            <person name="Saad M."/>
            <person name="Schenowitz C."/>
            <person name="Barbe V."/>
            <person name="Batut J."/>
            <person name="Medigue C."/>
            <person name="Masson-Boivin C."/>
        </authorList>
    </citation>
    <scope>NUCLEOTIDE SEQUENCE [LARGE SCALE GENOMIC DNA]</scope>
    <source>
        <strain evidence="4">DSM 17343 / BCRC 17206 / CCUG 44338 / CIP 107171 / LMG 19424 / R1</strain>
    </source>
</reference>
<dbReference type="GO" id="GO:0005737">
    <property type="term" value="C:cytoplasm"/>
    <property type="evidence" value="ECO:0007669"/>
    <property type="project" value="TreeGrafter"/>
</dbReference>
<dbReference type="EMBL" id="CU633750">
    <property type="protein sequence ID" value="CAQ71683.1"/>
    <property type="molecule type" value="Genomic_DNA"/>
</dbReference>
<protein>
    <submittedName>
        <fullName evidence="3">Hydratase</fullName>
    </submittedName>
</protein>
<dbReference type="InterPro" id="IPR011234">
    <property type="entry name" value="Fumarylacetoacetase-like_C"/>
</dbReference>
<feature type="domain" description="Fumarylacetoacetase-like C-terminal" evidence="2">
    <location>
        <begin position="106"/>
        <end position="260"/>
    </location>
</feature>
<dbReference type="InterPro" id="IPR050772">
    <property type="entry name" value="Hydratase-Decarb/MhpD_sf"/>
</dbReference>
<dbReference type="AlphaFoldDB" id="B3R9V8"/>
<dbReference type="PANTHER" id="PTHR30143">
    <property type="entry name" value="ACID HYDRATASE"/>
    <property type="match status" value="1"/>
</dbReference>
<sequence length="263" mass="27906">MNSQGINQVMTSTHIDQVAQALLGARREHRCVDAQPFATALENAEQAYAVQAIVAQSLGWQEPGAAYWKSGGPSREATLTHARLPAAGVWNSPAHAGDWPFTWRGIEAEIALRLGQGVDAAQAARLDYAGAAALVEAMAVSIEIVDSRWQQYVQAPALLKLADLQAHGALVLGAWRDYAARDWASQRCVVQIGAQTFERRGTHALGDPAHGLVAWLRHATRDGARVEAGTVVTTGTWVGILDASAGDLVTAAFDGVGEASVQL</sequence>
<evidence type="ECO:0000259" key="2">
    <source>
        <dbReference type="Pfam" id="PF01557"/>
    </source>
</evidence>
<dbReference type="Gene3D" id="3.90.850.10">
    <property type="entry name" value="Fumarylacetoacetase-like, C-terminal domain"/>
    <property type="match status" value="1"/>
</dbReference>
<accession>B3R9V8</accession>
<organism evidence="3 4">
    <name type="scientific">Cupriavidus taiwanensis (strain DSM 17343 / BCRC 17206 / CCUG 44338 / CIP 107171 / LMG 19424 / R1)</name>
    <name type="common">Ralstonia taiwanensis (strain LMG 19424)</name>
    <dbReference type="NCBI Taxonomy" id="977880"/>
    <lineage>
        <taxon>Bacteria</taxon>
        <taxon>Pseudomonadati</taxon>
        <taxon>Pseudomonadota</taxon>
        <taxon>Betaproteobacteria</taxon>
        <taxon>Burkholderiales</taxon>
        <taxon>Burkholderiaceae</taxon>
        <taxon>Cupriavidus</taxon>
    </lineage>
</organism>
<dbReference type="InterPro" id="IPR036663">
    <property type="entry name" value="Fumarylacetoacetase_C_sf"/>
</dbReference>
<dbReference type="HOGENOM" id="CLU_060136_1_2_4"/>
<dbReference type="eggNOG" id="COG3971">
    <property type="taxonomic scope" value="Bacteria"/>
</dbReference>
<keyword evidence="1" id="KW-0456">Lyase</keyword>
<evidence type="ECO:0000313" key="3">
    <source>
        <dbReference type="EMBL" id="CAQ71683.1"/>
    </source>
</evidence>
<keyword evidence="4" id="KW-1185">Reference proteome</keyword>
<dbReference type="GO" id="GO:0008684">
    <property type="term" value="F:2-oxopent-4-enoate hydratase activity"/>
    <property type="evidence" value="ECO:0007669"/>
    <property type="project" value="TreeGrafter"/>
</dbReference>
<proteinExistence type="predicted"/>
<name>B3R9V8_CUPTR</name>
<dbReference type="KEGG" id="cti:RALTA_B1077"/>
<dbReference type="PANTHER" id="PTHR30143:SF0">
    <property type="entry name" value="2-KETO-4-PENTENOATE HYDRATASE"/>
    <property type="match status" value="1"/>
</dbReference>
<dbReference type="Pfam" id="PF01557">
    <property type="entry name" value="FAA_hydrolase"/>
    <property type="match status" value="1"/>
</dbReference>